<keyword evidence="3" id="KW-1185">Reference proteome</keyword>
<reference evidence="2 3" key="1">
    <citation type="submission" date="2008-07" db="EMBL/GenBank/DDBJ databases">
        <authorList>
            <person name="Tandeau de Marsac N."/>
            <person name="Ferriera S."/>
            <person name="Johnson J."/>
            <person name="Kravitz S."/>
            <person name="Beeson K."/>
            <person name="Sutton G."/>
            <person name="Rogers Y.-H."/>
            <person name="Friedman R."/>
            <person name="Frazier M."/>
            <person name="Venter J.C."/>
        </authorList>
    </citation>
    <scope>NUCLEOTIDE SEQUENCE [LARGE SCALE GENOMIC DNA]</scope>
    <source>
        <strain evidence="2 3">PCC 7420</strain>
    </source>
</reference>
<proteinExistence type="predicted"/>
<gene>
    <name evidence="2" type="ORF">MC7420_7263</name>
</gene>
<keyword evidence="1" id="KW-1133">Transmembrane helix</keyword>
<dbReference type="RefSeq" id="WP_006098086.1">
    <property type="nucleotide sequence ID" value="NZ_DS989841.1"/>
</dbReference>
<protein>
    <recommendedName>
        <fullName evidence="4">FecR protein domain-containing protein</fullName>
    </recommendedName>
</protein>
<evidence type="ECO:0000256" key="1">
    <source>
        <dbReference type="SAM" id="Phobius"/>
    </source>
</evidence>
<evidence type="ECO:0000313" key="2">
    <source>
        <dbReference type="EMBL" id="EDX78610.1"/>
    </source>
</evidence>
<keyword evidence="1" id="KW-0472">Membrane</keyword>
<sequence length="276" mass="30267">MNDKLRLRSWVNFKKQILSLTQRVKLAGNHGETTKTLMPGRRLRWQSLVSFISGLLIVMALGWYNPPASAQRISQAKIVEILGGNQAYIQNKPAKVNAVATLGQTVSTKQARVNLLFNNNAGVRLGQNSALTVGSRCVRLRSGRSVVSGAQGCVGSITAVTRGTVYLMELDDNEQAQVKVLQGEVALSERYNLWNPQPVLLRQGQGINISPEGVLGTVIDLSKDEIEKIVTGALFEGFDIEIPGIDKLEEVLNEQFPQIEIPDVLRDNVPSIPNPF</sequence>
<organism evidence="2 3">
    <name type="scientific">Coleofasciculus chthonoplastes PCC 7420</name>
    <dbReference type="NCBI Taxonomy" id="118168"/>
    <lineage>
        <taxon>Bacteria</taxon>
        <taxon>Bacillati</taxon>
        <taxon>Cyanobacteriota</taxon>
        <taxon>Cyanophyceae</taxon>
        <taxon>Coleofasciculales</taxon>
        <taxon>Coleofasciculaceae</taxon>
        <taxon>Coleofasciculus</taxon>
    </lineage>
</organism>
<feature type="transmembrane region" description="Helical" evidence="1">
    <location>
        <begin position="45"/>
        <end position="64"/>
    </location>
</feature>
<dbReference type="HOGENOM" id="CLU_087865_0_0_3"/>
<name>B4VI31_9CYAN</name>
<dbReference type="STRING" id="118168.MC7420_7263"/>
<evidence type="ECO:0000313" key="3">
    <source>
        <dbReference type="Proteomes" id="UP000003835"/>
    </source>
</evidence>
<accession>B4VI31</accession>
<keyword evidence="1" id="KW-0812">Transmembrane</keyword>
<dbReference type="eggNOG" id="COG3712">
    <property type="taxonomic scope" value="Bacteria"/>
</dbReference>
<dbReference type="EMBL" id="DS989841">
    <property type="protein sequence ID" value="EDX78610.1"/>
    <property type="molecule type" value="Genomic_DNA"/>
</dbReference>
<dbReference type="AlphaFoldDB" id="B4VI31"/>
<dbReference type="OrthoDB" id="574247at2"/>
<evidence type="ECO:0008006" key="4">
    <source>
        <dbReference type="Google" id="ProtNLM"/>
    </source>
</evidence>
<dbReference type="Proteomes" id="UP000003835">
    <property type="component" value="Unassembled WGS sequence"/>
</dbReference>